<protein>
    <submittedName>
        <fullName evidence="1">Uncharacterized protein</fullName>
    </submittedName>
</protein>
<sequence length="76" mass="8314">TPSSFLHLPHSLSLRLADLFCSRHRTLVQNGTREQLFTQHVTDPADDTDTVAAAAAAAYVKLEASSKTWATCSRTQ</sequence>
<dbReference type="Proteomes" id="UP001221142">
    <property type="component" value="Unassembled WGS sequence"/>
</dbReference>
<accession>A0AAD7FV84</accession>
<evidence type="ECO:0000313" key="1">
    <source>
        <dbReference type="EMBL" id="KAJ7644835.1"/>
    </source>
</evidence>
<dbReference type="AlphaFoldDB" id="A0AAD7FV84"/>
<proteinExistence type="predicted"/>
<organism evidence="1 2">
    <name type="scientific">Roridomyces roridus</name>
    <dbReference type="NCBI Taxonomy" id="1738132"/>
    <lineage>
        <taxon>Eukaryota</taxon>
        <taxon>Fungi</taxon>
        <taxon>Dikarya</taxon>
        <taxon>Basidiomycota</taxon>
        <taxon>Agaricomycotina</taxon>
        <taxon>Agaricomycetes</taxon>
        <taxon>Agaricomycetidae</taxon>
        <taxon>Agaricales</taxon>
        <taxon>Marasmiineae</taxon>
        <taxon>Mycenaceae</taxon>
        <taxon>Roridomyces</taxon>
    </lineage>
</organism>
<reference evidence="1" key="1">
    <citation type="submission" date="2023-03" db="EMBL/GenBank/DDBJ databases">
        <title>Massive genome expansion in bonnet fungi (Mycena s.s.) driven by repeated elements and novel gene families across ecological guilds.</title>
        <authorList>
            <consortium name="Lawrence Berkeley National Laboratory"/>
            <person name="Harder C.B."/>
            <person name="Miyauchi S."/>
            <person name="Viragh M."/>
            <person name="Kuo A."/>
            <person name="Thoen E."/>
            <person name="Andreopoulos B."/>
            <person name="Lu D."/>
            <person name="Skrede I."/>
            <person name="Drula E."/>
            <person name="Henrissat B."/>
            <person name="Morin E."/>
            <person name="Kohler A."/>
            <person name="Barry K."/>
            <person name="LaButti K."/>
            <person name="Morin E."/>
            <person name="Salamov A."/>
            <person name="Lipzen A."/>
            <person name="Mereny Z."/>
            <person name="Hegedus B."/>
            <person name="Baldrian P."/>
            <person name="Stursova M."/>
            <person name="Weitz H."/>
            <person name="Taylor A."/>
            <person name="Grigoriev I.V."/>
            <person name="Nagy L.G."/>
            <person name="Martin F."/>
            <person name="Kauserud H."/>
        </authorList>
    </citation>
    <scope>NUCLEOTIDE SEQUENCE</scope>
    <source>
        <strain evidence="1">9284</strain>
    </source>
</reference>
<feature type="non-terminal residue" evidence="1">
    <location>
        <position position="1"/>
    </location>
</feature>
<keyword evidence="2" id="KW-1185">Reference proteome</keyword>
<comment type="caution">
    <text evidence="1">The sequence shown here is derived from an EMBL/GenBank/DDBJ whole genome shotgun (WGS) entry which is preliminary data.</text>
</comment>
<dbReference type="EMBL" id="JARKIF010000003">
    <property type="protein sequence ID" value="KAJ7644835.1"/>
    <property type="molecule type" value="Genomic_DNA"/>
</dbReference>
<gene>
    <name evidence="1" type="ORF">FB45DRAFT_1053489</name>
</gene>
<name>A0AAD7FV84_9AGAR</name>
<evidence type="ECO:0000313" key="2">
    <source>
        <dbReference type="Proteomes" id="UP001221142"/>
    </source>
</evidence>